<name>A0A7Y6UPP8_9HYPH</name>
<sequence length="60" mass="6821">MSADTKKSVKLESQPVKAISMPEYRFQDYVTTEHFSSIDRSRNDDRDGAIDLRGVTLNLS</sequence>
<evidence type="ECO:0000313" key="1">
    <source>
        <dbReference type="EMBL" id="NVD41309.1"/>
    </source>
</evidence>
<dbReference type="EMBL" id="JABWDU010000005">
    <property type="protein sequence ID" value="NVD41309.1"/>
    <property type="molecule type" value="Genomic_DNA"/>
</dbReference>
<dbReference type="Proteomes" id="UP000520198">
    <property type="component" value="Unassembled WGS sequence"/>
</dbReference>
<comment type="caution">
    <text evidence="1">The sequence shown here is derived from an EMBL/GenBank/DDBJ whole genome shotgun (WGS) entry which is preliminary data.</text>
</comment>
<proteinExistence type="predicted"/>
<keyword evidence="2" id="KW-1185">Reference proteome</keyword>
<gene>
    <name evidence="1" type="ORF">HT585_20750</name>
</gene>
<protein>
    <submittedName>
        <fullName evidence="1">Uncharacterized protein</fullName>
    </submittedName>
</protein>
<dbReference type="AlphaFoldDB" id="A0A7Y6UPP8"/>
<accession>A0A7Y6UPP8</accession>
<reference evidence="1 2" key="1">
    <citation type="submission" date="2020-06" db="EMBL/GenBank/DDBJ databases">
        <authorList>
            <person name="Grouzdev D.S."/>
        </authorList>
    </citation>
    <scope>NUCLEOTIDE SEQUENCE [LARGE SCALE GENOMIC DNA]</scope>
    <source>
        <strain evidence="1 2">HO-A22</strain>
    </source>
</reference>
<evidence type="ECO:0000313" key="2">
    <source>
        <dbReference type="Proteomes" id="UP000520198"/>
    </source>
</evidence>
<organism evidence="1 2">
    <name type="scientific">Ensifer oleiphilus</name>
    <dbReference type="NCBI Taxonomy" id="2742698"/>
    <lineage>
        <taxon>Bacteria</taxon>
        <taxon>Pseudomonadati</taxon>
        <taxon>Pseudomonadota</taxon>
        <taxon>Alphaproteobacteria</taxon>
        <taxon>Hyphomicrobiales</taxon>
        <taxon>Rhizobiaceae</taxon>
        <taxon>Sinorhizobium/Ensifer group</taxon>
        <taxon>Ensifer</taxon>
    </lineage>
</organism>
<dbReference type="RefSeq" id="WP_176354740.1">
    <property type="nucleotide sequence ID" value="NZ_JABWDU010000005.1"/>
</dbReference>